<evidence type="ECO:0000313" key="4">
    <source>
        <dbReference type="Proteomes" id="UP000530234"/>
    </source>
</evidence>
<dbReference type="InterPro" id="IPR013024">
    <property type="entry name" value="GGCT-like"/>
</dbReference>
<evidence type="ECO:0000313" key="3">
    <source>
        <dbReference type="EMBL" id="MBB0230865.1"/>
    </source>
</evidence>
<dbReference type="SUPFAM" id="SSF110857">
    <property type="entry name" value="Gamma-glutamyl cyclotransferase-like"/>
    <property type="match status" value="1"/>
</dbReference>
<gene>
    <name evidence="3" type="ORF">FOE67_15410</name>
</gene>
<feature type="region of interest" description="Disordered" evidence="1">
    <location>
        <begin position="123"/>
        <end position="147"/>
    </location>
</feature>
<reference evidence="4" key="1">
    <citation type="submission" date="2019-10" db="EMBL/GenBank/DDBJ databases">
        <title>Streptomyces sp. nov., a novel actinobacterium isolated from alkaline environment.</title>
        <authorList>
            <person name="Golinska P."/>
        </authorList>
    </citation>
    <scope>NUCLEOTIDE SEQUENCE [LARGE SCALE GENOMIC DNA]</scope>
    <source>
        <strain evidence="4">DSM 42108</strain>
    </source>
</reference>
<name>A0A7W3T4L9_9ACTN</name>
<dbReference type="EMBL" id="VKHS01000367">
    <property type="protein sequence ID" value="MBB0230865.1"/>
    <property type="molecule type" value="Genomic_DNA"/>
</dbReference>
<keyword evidence="3" id="KW-0808">Transferase</keyword>
<dbReference type="Gene3D" id="3.10.490.10">
    <property type="entry name" value="Gamma-glutamyl cyclotransferase-like"/>
    <property type="match status" value="1"/>
</dbReference>
<evidence type="ECO:0000256" key="1">
    <source>
        <dbReference type="SAM" id="MobiDB-lite"/>
    </source>
</evidence>
<dbReference type="InterPro" id="IPR036568">
    <property type="entry name" value="GGCT-like_sf"/>
</dbReference>
<keyword evidence="4" id="KW-1185">Reference proteome</keyword>
<evidence type="ECO:0000259" key="2">
    <source>
        <dbReference type="Pfam" id="PF06094"/>
    </source>
</evidence>
<protein>
    <submittedName>
        <fullName evidence="3">Gamma-glutamylcyclotransferase</fullName>
    </submittedName>
</protein>
<sequence>MRRGGRYHGALLGGRVVTHGGPQPAILPGASLFRGPGYPYAVPEPDRPGALVRGELFRPLPGRDAEVQADLDRLEGYRPGAPDNLYERVVARVLLPDGGAVRARVYLAAPLLARRLRAEGERVPGGDWMADGAAGSGPRTDFDRPTP</sequence>
<proteinExistence type="predicted"/>
<feature type="domain" description="Gamma-glutamylcyclotransferase AIG2-like" evidence="2">
    <location>
        <begin position="2"/>
        <end position="129"/>
    </location>
</feature>
<dbReference type="Proteomes" id="UP000530234">
    <property type="component" value="Unassembled WGS sequence"/>
</dbReference>
<organism evidence="3 4">
    <name type="scientific">Streptomyces calidiresistens</name>
    <dbReference type="NCBI Taxonomy" id="1485586"/>
    <lineage>
        <taxon>Bacteria</taxon>
        <taxon>Bacillati</taxon>
        <taxon>Actinomycetota</taxon>
        <taxon>Actinomycetes</taxon>
        <taxon>Kitasatosporales</taxon>
        <taxon>Streptomycetaceae</taxon>
        <taxon>Streptomyces</taxon>
    </lineage>
</organism>
<dbReference type="InterPro" id="IPR009288">
    <property type="entry name" value="AIG2-like_dom"/>
</dbReference>
<dbReference type="GO" id="GO:0016740">
    <property type="term" value="F:transferase activity"/>
    <property type="evidence" value="ECO:0007669"/>
    <property type="project" value="UniProtKB-KW"/>
</dbReference>
<dbReference type="AlphaFoldDB" id="A0A7W3T4L9"/>
<dbReference type="CDD" id="cd06661">
    <property type="entry name" value="GGCT_like"/>
    <property type="match status" value="1"/>
</dbReference>
<dbReference type="Pfam" id="PF06094">
    <property type="entry name" value="GGACT"/>
    <property type="match status" value="1"/>
</dbReference>
<comment type="caution">
    <text evidence="3">The sequence shown here is derived from an EMBL/GenBank/DDBJ whole genome shotgun (WGS) entry which is preliminary data.</text>
</comment>
<accession>A0A7W3T4L9</accession>